<organism evidence="2 3">
    <name type="scientific">Nostoc spongiaeforme FACHB-130</name>
    <dbReference type="NCBI Taxonomy" id="1357510"/>
    <lineage>
        <taxon>Bacteria</taxon>
        <taxon>Bacillati</taxon>
        <taxon>Cyanobacteriota</taxon>
        <taxon>Cyanophyceae</taxon>
        <taxon>Nostocales</taxon>
        <taxon>Nostocaceae</taxon>
        <taxon>Nostoc</taxon>
    </lineage>
</organism>
<protein>
    <recommendedName>
        <fullName evidence="1">KAP NTPase domain-containing protein</fullName>
    </recommendedName>
</protein>
<accession>A0ABR8G0C7</accession>
<dbReference type="Proteomes" id="UP000603457">
    <property type="component" value="Unassembled WGS sequence"/>
</dbReference>
<reference evidence="2 3" key="1">
    <citation type="journal article" date="2020" name="ISME J.">
        <title>Comparative genomics reveals insights into cyanobacterial evolution and habitat adaptation.</title>
        <authorList>
            <person name="Chen M.Y."/>
            <person name="Teng W.K."/>
            <person name="Zhao L."/>
            <person name="Hu C.X."/>
            <person name="Zhou Y.K."/>
            <person name="Han B.P."/>
            <person name="Song L.R."/>
            <person name="Shu W.S."/>
        </authorList>
    </citation>
    <scope>NUCLEOTIDE SEQUENCE [LARGE SCALE GENOMIC DNA]</scope>
    <source>
        <strain evidence="2 3">FACHB-130</strain>
    </source>
</reference>
<dbReference type="InterPro" id="IPR011646">
    <property type="entry name" value="KAP_P-loop"/>
</dbReference>
<comment type="caution">
    <text evidence="2">The sequence shown here is derived from an EMBL/GenBank/DDBJ whole genome shotgun (WGS) entry which is preliminary data.</text>
</comment>
<sequence length="384" mass="44082">MPLENLFTNEETTNAPEEQPKLLYKKFGVLSNPFPSAGQTSGHPHMSTQADKQVDDAVKTFYSDRKSHVISITASQGIGKTNLLNAYENALREKLSPQGFFVIRYVPDPEPFFDPLIRSIFENLGEDYLRRSINALAKKKEEIDDIDKLLDFIRMSEIKTMLKALLEVKPGQKLNERISLAYQWLLGLPVRKIHQTELGVNFRLDTVEAKTRALRDIVFFGSEMKTLEGIFILLDELEKQDFSLSKTIVLRYLSALRALIDALPKYLFLMVALTTDALDRYREMLPAIRGRLANEVQLSSIRNEDEAVKLFRFYLEQAKMEARNFAQDKQLQAGSDVLLHEDSARLLFHQLLKGSNIQGVRQRDYLNALYDKANESITKYLEKL</sequence>
<dbReference type="RefSeq" id="WP_190969384.1">
    <property type="nucleotide sequence ID" value="NZ_JACJTB010000030.1"/>
</dbReference>
<name>A0ABR8G0C7_9NOSO</name>
<evidence type="ECO:0000313" key="2">
    <source>
        <dbReference type="EMBL" id="MBD2596668.1"/>
    </source>
</evidence>
<dbReference type="SUPFAM" id="SSF52540">
    <property type="entry name" value="P-loop containing nucleoside triphosphate hydrolases"/>
    <property type="match status" value="1"/>
</dbReference>
<proteinExistence type="predicted"/>
<feature type="domain" description="KAP NTPase" evidence="1">
    <location>
        <begin position="65"/>
        <end position="181"/>
    </location>
</feature>
<dbReference type="InterPro" id="IPR027417">
    <property type="entry name" value="P-loop_NTPase"/>
</dbReference>
<evidence type="ECO:0000259" key="1">
    <source>
        <dbReference type="Pfam" id="PF07693"/>
    </source>
</evidence>
<dbReference type="EMBL" id="JACJTB010000030">
    <property type="protein sequence ID" value="MBD2596668.1"/>
    <property type="molecule type" value="Genomic_DNA"/>
</dbReference>
<gene>
    <name evidence="2" type="ORF">H6G74_20370</name>
</gene>
<dbReference type="Pfam" id="PF07693">
    <property type="entry name" value="KAP_NTPase"/>
    <property type="match status" value="1"/>
</dbReference>
<evidence type="ECO:0000313" key="3">
    <source>
        <dbReference type="Proteomes" id="UP000603457"/>
    </source>
</evidence>
<keyword evidence="3" id="KW-1185">Reference proteome</keyword>